<protein>
    <submittedName>
        <fullName evidence="1">Uncharacterized protein</fullName>
    </submittedName>
</protein>
<dbReference type="Gramene" id="HORVU.MOREX.r2.2HG0164990.1">
    <property type="protein sequence ID" value="HORVU.MOREX.r2.2HG0164990.1"/>
    <property type="gene ID" value="HORVU.MOREX.r2.2HG0164990"/>
</dbReference>
<sequence length="105" mass="12407">MDKSDAERGSYIIAPMEESTYDNSIKSSCLNKTHDGREIAGFWGYLFQIMFQTNAGDVMLTDMVFWFIMYPFLAWNQYQMSFVSFQSEILQTVFSWTFYHTKVIM</sequence>
<evidence type="ECO:0000313" key="1">
    <source>
        <dbReference type="EnsemblPlants" id="HORVU.MOREX.r3.2HG0198590.1"/>
    </source>
</evidence>
<reference evidence="2" key="1">
    <citation type="journal article" date="2012" name="Nature">
        <title>A physical, genetic and functional sequence assembly of the barley genome.</title>
        <authorList>
            <consortium name="The International Barley Genome Sequencing Consortium"/>
            <person name="Mayer K.F."/>
            <person name="Waugh R."/>
            <person name="Brown J.W."/>
            <person name="Schulman A."/>
            <person name="Langridge P."/>
            <person name="Platzer M."/>
            <person name="Fincher G.B."/>
            <person name="Muehlbauer G.J."/>
            <person name="Sato K."/>
            <person name="Close T.J."/>
            <person name="Wise R.P."/>
            <person name="Stein N."/>
        </authorList>
    </citation>
    <scope>NUCLEOTIDE SEQUENCE [LARGE SCALE GENOMIC DNA]</scope>
    <source>
        <strain evidence="2">cv. Morex</strain>
    </source>
</reference>
<proteinExistence type="predicted"/>
<organism evidence="1 2">
    <name type="scientific">Hordeum vulgare subsp. vulgare</name>
    <name type="common">Domesticated barley</name>
    <dbReference type="NCBI Taxonomy" id="112509"/>
    <lineage>
        <taxon>Eukaryota</taxon>
        <taxon>Viridiplantae</taxon>
        <taxon>Streptophyta</taxon>
        <taxon>Embryophyta</taxon>
        <taxon>Tracheophyta</taxon>
        <taxon>Spermatophyta</taxon>
        <taxon>Magnoliopsida</taxon>
        <taxon>Liliopsida</taxon>
        <taxon>Poales</taxon>
        <taxon>Poaceae</taxon>
        <taxon>BOP clade</taxon>
        <taxon>Pooideae</taxon>
        <taxon>Triticodae</taxon>
        <taxon>Triticeae</taxon>
        <taxon>Hordeinae</taxon>
        <taxon>Hordeum</taxon>
    </lineage>
</organism>
<evidence type="ECO:0000313" key="2">
    <source>
        <dbReference type="Proteomes" id="UP000011116"/>
    </source>
</evidence>
<reference evidence="1" key="3">
    <citation type="submission" date="2022-01" db="UniProtKB">
        <authorList>
            <consortium name="EnsemblPlants"/>
        </authorList>
    </citation>
    <scope>IDENTIFICATION</scope>
    <source>
        <strain evidence="1">subsp. vulgare</strain>
    </source>
</reference>
<dbReference type="AlphaFoldDB" id="A0A8I7B860"/>
<dbReference type="Proteomes" id="UP000011116">
    <property type="component" value="Chromosome 2H"/>
</dbReference>
<reference evidence="1" key="2">
    <citation type="submission" date="2020-10" db="EMBL/GenBank/DDBJ databases">
        <authorList>
            <person name="Scholz U."/>
            <person name="Mascher M."/>
            <person name="Fiebig A."/>
        </authorList>
    </citation>
    <scope>NUCLEOTIDE SEQUENCE [LARGE SCALE GENOMIC DNA]</scope>
    <source>
        <strain evidence="1">cv. Morex</strain>
    </source>
</reference>
<name>A0A8I7B860_HORVV</name>
<dbReference type="Gramene" id="HORVU.MOREX.r3.2HG0198590.1">
    <property type="protein sequence ID" value="HORVU.MOREX.r3.2HG0198590.1"/>
    <property type="gene ID" value="HORVU.MOREX.r3.2HG0198590"/>
</dbReference>
<keyword evidence="2" id="KW-1185">Reference proteome</keyword>
<dbReference type="EnsemblPlants" id="HORVU.MOREX.r3.2HG0198590.1">
    <property type="protein sequence ID" value="HORVU.MOREX.r3.2HG0198590.1"/>
    <property type="gene ID" value="HORVU.MOREX.r3.2HG0198590"/>
</dbReference>
<accession>A0A8I7B860</accession>